<dbReference type="PANTHER" id="PTHR12147:SF26">
    <property type="entry name" value="PEPTIDASE M28 DOMAIN-CONTAINING PROTEIN"/>
    <property type="match status" value="1"/>
</dbReference>
<dbReference type="Pfam" id="PF04389">
    <property type="entry name" value="Peptidase_M28"/>
    <property type="match status" value="1"/>
</dbReference>
<feature type="region of interest" description="Disordered" evidence="1">
    <location>
        <begin position="349"/>
        <end position="384"/>
    </location>
</feature>
<accession>Q01P45</accession>
<dbReference type="STRING" id="234267.Acid_7676"/>
<proteinExistence type="predicted"/>
<protein>
    <submittedName>
        <fullName evidence="4">Peptidase M28</fullName>
    </submittedName>
</protein>
<dbReference type="KEGG" id="sus:Acid_7676"/>
<feature type="compositionally biased region" description="Gly residues" evidence="1">
    <location>
        <begin position="369"/>
        <end position="384"/>
    </location>
</feature>
<reference evidence="4" key="1">
    <citation type="submission" date="2006-10" db="EMBL/GenBank/DDBJ databases">
        <title>Complete sequence of Solibacter usitatus Ellin6076.</title>
        <authorList>
            <consortium name="US DOE Joint Genome Institute"/>
            <person name="Copeland A."/>
            <person name="Lucas S."/>
            <person name="Lapidus A."/>
            <person name="Barry K."/>
            <person name="Detter J.C."/>
            <person name="Glavina del Rio T."/>
            <person name="Hammon N."/>
            <person name="Israni S."/>
            <person name="Dalin E."/>
            <person name="Tice H."/>
            <person name="Pitluck S."/>
            <person name="Thompson L.S."/>
            <person name="Brettin T."/>
            <person name="Bruce D."/>
            <person name="Han C."/>
            <person name="Tapia R."/>
            <person name="Gilna P."/>
            <person name="Schmutz J."/>
            <person name="Larimer F."/>
            <person name="Land M."/>
            <person name="Hauser L."/>
            <person name="Kyrpides N."/>
            <person name="Mikhailova N."/>
            <person name="Janssen P.H."/>
            <person name="Kuske C.R."/>
            <person name="Richardson P."/>
        </authorList>
    </citation>
    <scope>NUCLEOTIDE SEQUENCE</scope>
    <source>
        <strain evidence="4">Ellin6076</strain>
    </source>
</reference>
<gene>
    <name evidence="4" type="ordered locus">Acid_7676</name>
</gene>
<dbReference type="PANTHER" id="PTHR12147">
    <property type="entry name" value="METALLOPEPTIDASE M28 FAMILY MEMBER"/>
    <property type="match status" value="1"/>
</dbReference>
<evidence type="ECO:0000256" key="2">
    <source>
        <dbReference type="SAM" id="SignalP"/>
    </source>
</evidence>
<dbReference type="HOGENOM" id="CLU_047420_0_0_0"/>
<dbReference type="AlphaFoldDB" id="Q01P45"/>
<dbReference type="InterPro" id="IPR045175">
    <property type="entry name" value="M28_fam"/>
</dbReference>
<dbReference type="GO" id="GO:0006508">
    <property type="term" value="P:proteolysis"/>
    <property type="evidence" value="ECO:0007669"/>
    <property type="project" value="InterPro"/>
</dbReference>
<feature type="compositionally biased region" description="Pro residues" evidence="1">
    <location>
        <begin position="481"/>
        <end position="491"/>
    </location>
</feature>
<dbReference type="GO" id="GO:0008235">
    <property type="term" value="F:metalloexopeptidase activity"/>
    <property type="evidence" value="ECO:0007669"/>
    <property type="project" value="InterPro"/>
</dbReference>
<feature type="compositionally biased region" description="Pro residues" evidence="1">
    <location>
        <begin position="349"/>
        <end position="362"/>
    </location>
</feature>
<sequence length="491" mass="52459" precursor="true">MFSPTRRLILTLAAYCALESFAQPPTTRLNPLVSKVVEGVSEERIAATMKKLESFGTRYVLSEKDNPTHGIGGAQHWIFDELKGYSPRLQVSYDTFTLKKNQRIPQDTELANVVAVLPGTINKDRYVVIGGHYDSIASRRSPSGQAAQASDDGPRSAADTDPLAPGVADDASGTAAVMELARVMSQYEFDKTIVFIAFTAEEIGLNGSANYAKGAKEKNLQIEAVLNNDIIGSDTSGDGRSANNRLRVFSEGPEDSPSRALARYTKEIAERYMPSMTVDLVFRRDRFGRGGDHTAFVREGFAAVRLTTPSENYTNQHSATDTFANASVPYTTRVARMNGAVLASLALAPKPPTVSRPRPAQPPAAADGGRQGTGAAGTGQGGRGMQMLGRGKGYDAAMRWLAPNPESDLAGYAVVIRSTTSALWEREIYVGNVTEYTIPNLSIDDVVLGVKAIDKDGNASLVSAYDQAPLTQPVRPAAPATTPPAPGGGEE</sequence>
<dbReference type="EMBL" id="CP000473">
    <property type="protein sequence ID" value="ABJ88575.1"/>
    <property type="molecule type" value="Genomic_DNA"/>
</dbReference>
<feature type="chain" id="PRO_5004162436" evidence="2">
    <location>
        <begin position="23"/>
        <end position="491"/>
    </location>
</feature>
<dbReference type="SUPFAM" id="SSF53187">
    <property type="entry name" value="Zn-dependent exopeptidases"/>
    <property type="match status" value="1"/>
</dbReference>
<evidence type="ECO:0000313" key="4">
    <source>
        <dbReference type="EMBL" id="ABJ88575.1"/>
    </source>
</evidence>
<dbReference type="eggNOG" id="COG2234">
    <property type="taxonomic scope" value="Bacteria"/>
</dbReference>
<keyword evidence="2" id="KW-0732">Signal</keyword>
<organism evidence="4">
    <name type="scientific">Solibacter usitatus (strain Ellin6076)</name>
    <dbReference type="NCBI Taxonomy" id="234267"/>
    <lineage>
        <taxon>Bacteria</taxon>
        <taxon>Pseudomonadati</taxon>
        <taxon>Acidobacteriota</taxon>
        <taxon>Terriglobia</taxon>
        <taxon>Bryobacterales</taxon>
        <taxon>Solibacteraceae</taxon>
        <taxon>Candidatus Solibacter</taxon>
    </lineage>
</organism>
<evidence type="ECO:0000256" key="1">
    <source>
        <dbReference type="SAM" id="MobiDB-lite"/>
    </source>
</evidence>
<dbReference type="InParanoid" id="Q01P45"/>
<feature type="region of interest" description="Disordered" evidence="1">
    <location>
        <begin position="138"/>
        <end position="169"/>
    </location>
</feature>
<feature type="region of interest" description="Disordered" evidence="1">
    <location>
        <begin position="469"/>
        <end position="491"/>
    </location>
</feature>
<evidence type="ECO:0000259" key="3">
    <source>
        <dbReference type="Pfam" id="PF04389"/>
    </source>
</evidence>
<dbReference type="Gene3D" id="3.40.630.10">
    <property type="entry name" value="Zn peptidases"/>
    <property type="match status" value="1"/>
</dbReference>
<dbReference type="OrthoDB" id="9787436at2"/>
<dbReference type="InterPro" id="IPR007484">
    <property type="entry name" value="Peptidase_M28"/>
</dbReference>
<feature type="compositionally biased region" description="Polar residues" evidence="1">
    <location>
        <begin position="138"/>
        <end position="148"/>
    </location>
</feature>
<name>Q01P45_SOLUE</name>
<feature type="signal peptide" evidence="2">
    <location>
        <begin position="1"/>
        <end position="22"/>
    </location>
</feature>
<feature type="domain" description="Peptidase M28" evidence="3">
    <location>
        <begin position="112"/>
        <end position="338"/>
    </location>
</feature>